<accession>A0AAN6EJL4</accession>
<name>A0AAN6EJL4_EXODE</name>
<feature type="transmembrane region" description="Helical" evidence="6">
    <location>
        <begin position="180"/>
        <end position="201"/>
    </location>
</feature>
<proteinExistence type="predicted"/>
<dbReference type="InterPro" id="IPR036259">
    <property type="entry name" value="MFS_trans_sf"/>
</dbReference>
<feature type="transmembrane region" description="Helical" evidence="6">
    <location>
        <begin position="353"/>
        <end position="374"/>
    </location>
</feature>
<feature type="transmembrane region" description="Helical" evidence="6">
    <location>
        <begin position="412"/>
        <end position="432"/>
    </location>
</feature>
<feature type="transmembrane region" description="Helical" evidence="6">
    <location>
        <begin position="150"/>
        <end position="168"/>
    </location>
</feature>
<evidence type="ECO:0000256" key="2">
    <source>
        <dbReference type="ARBA" id="ARBA00022448"/>
    </source>
</evidence>
<keyword evidence="2" id="KW-0813">Transport</keyword>
<dbReference type="InterPro" id="IPR020846">
    <property type="entry name" value="MFS_dom"/>
</dbReference>
<dbReference type="Pfam" id="PF07690">
    <property type="entry name" value="MFS_1"/>
    <property type="match status" value="1"/>
</dbReference>
<protein>
    <recommendedName>
        <fullName evidence="7">Major facilitator superfamily (MFS) profile domain-containing protein</fullName>
    </recommendedName>
</protein>
<dbReference type="GO" id="GO:0022857">
    <property type="term" value="F:transmembrane transporter activity"/>
    <property type="evidence" value="ECO:0007669"/>
    <property type="project" value="InterPro"/>
</dbReference>
<dbReference type="AlphaFoldDB" id="A0AAN6EJL4"/>
<keyword evidence="5 6" id="KW-0472">Membrane</keyword>
<evidence type="ECO:0000313" key="8">
    <source>
        <dbReference type="EMBL" id="KAJ8986390.1"/>
    </source>
</evidence>
<dbReference type="PANTHER" id="PTHR43791">
    <property type="entry name" value="PERMEASE-RELATED"/>
    <property type="match status" value="1"/>
</dbReference>
<feature type="domain" description="Major facilitator superfamily (MFS) profile" evidence="7">
    <location>
        <begin position="53"/>
        <end position="469"/>
    </location>
</feature>
<dbReference type="SUPFAM" id="SSF103473">
    <property type="entry name" value="MFS general substrate transporter"/>
    <property type="match status" value="1"/>
</dbReference>
<dbReference type="InterPro" id="IPR011701">
    <property type="entry name" value="MFS"/>
</dbReference>
<feature type="transmembrane region" description="Helical" evidence="6">
    <location>
        <begin position="444"/>
        <end position="464"/>
    </location>
</feature>
<dbReference type="FunFam" id="1.20.1250.20:FF:000018">
    <property type="entry name" value="MFS transporter permease"/>
    <property type="match status" value="1"/>
</dbReference>
<feature type="transmembrane region" description="Helical" evidence="6">
    <location>
        <begin position="53"/>
        <end position="71"/>
    </location>
</feature>
<evidence type="ECO:0000256" key="1">
    <source>
        <dbReference type="ARBA" id="ARBA00004141"/>
    </source>
</evidence>
<evidence type="ECO:0000259" key="7">
    <source>
        <dbReference type="PROSITE" id="PS50850"/>
    </source>
</evidence>
<dbReference type="FunFam" id="1.20.1250.20:FF:000409">
    <property type="entry name" value="MFS general substrate transporter"/>
    <property type="match status" value="1"/>
</dbReference>
<feature type="transmembrane region" description="Helical" evidence="6">
    <location>
        <begin position="380"/>
        <end position="400"/>
    </location>
</feature>
<gene>
    <name evidence="8" type="ORF">HRR80_009491</name>
</gene>
<dbReference type="PROSITE" id="PS50850">
    <property type="entry name" value="MFS"/>
    <property type="match status" value="1"/>
</dbReference>
<feature type="transmembrane region" description="Helical" evidence="6">
    <location>
        <begin position="213"/>
        <end position="238"/>
    </location>
</feature>
<dbReference type="Gene3D" id="1.20.1250.20">
    <property type="entry name" value="MFS general substrate transporter like domains"/>
    <property type="match status" value="2"/>
</dbReference>
<evidence type="ECO:0000313" key="9">
    <source>
        <dbReference type="Proteomes" id="UP001161757"/>
    </source>
</evidence>
<dbReference type="Proteomes" id="UP001161757">
    <property type="component" value="Unassembled WGS sequence"/>
</dbReference>
<feature type="transmembrane region" description="Helical" evidence="6">
    <location>
        <begin position="319"/>
        <end position="341"/>
    </location>
</feature>
<feature type="transmembrane region" description="Helical" evidence="6">
    <location>
        <begin position="288"/>
        <end position="313"/>
    </location>
</feature>
<organism evidence="8 9">
    <name type="scientific">Exophiala dermatitidis</name>
    <name type="common">Black yeast-like fungus</name>
    <name type="synonym">Wangiella dermatitidis</name>
    <dbReference type="NCBI Taxonomy" id="5970"/>
    <lineage>
        <taxon>Eukaryota</taxon>
        <taxon>Fungi</taxon>
        <taxon>Dikarya</taxon>
        <taxon>Ascomycota</taxon>
        <taxon>Pezizomycotina</taxon>
        <taxon>Eurotiomycetes</taxon>
        <taxon>Chaetothyriomycetidae</taxon>
        <taxon>Chaetothyriales</taxon>
        <taxon>Herpotrichiellaceae</taxon>
        <taxon>Exophiala</taxon>
    </lineage>
</organism>
<reference evidence="8" key="1">
    <citation type="submission" date="2023-01" db="EMBL/GenBank/DDBJ databases">
        <title>Exophiala dermititidis isolated from Cystic Fibrosis Patient.</title>
        <authorList>
            <person name="Kurbessoian T."/>
            <person name="Crocker A."/>
            <person name="Murante D."/>
            <person name="Hogan D.A."/>
            <person name="Stajich J.E."/>
        </authorList>
    </citation>
    <scope>NUCLEOTIDE SEQUENCE</scope>
    <source>
        <strain evidence="8">Ex8</strain>
    </source>
</reference>
<dbReference type="PANTHER" id="PTHR43791:SF47">
    <property type="entry name" value="MAJOR FACILITATOR SUPERFAMILY (MFS) PROFILE DOMAIN-CONTAINING PROTEIN-RELATED"/>
    <property type="match status" value="1"/>
</dbReference>
<dbReference type="EMBL" id="JAJGCB010000039">
    <property type="protein sequence ID" value="KAJ8986390.1"/>
    <property type="molecule type" value="Genomic_DNA"/>
</dbReference>
<feature type="transmembrane region" description="Helical" evidence="6">
    <location>
        <begin position="120"/>
        <end position="138"/>
    </location>
</feature>
<evidence type="ECO:0000256" key="5">
    <source>
        <dbReference type="ARBA" id="ARBA00023136"/>
    </source>
</evidence>
<comment type="subcellular location">
    <subcellularLocation>
        <location evidence="1">Membrane</location>
        <topology evidence="1">Multi-pass membrane protein</topology>
    </subcellularLocation>
</comment>
<comment type="caution">
    <text evidence="8">The sequence shown here is derived from an EMBL/GenBank/DDBJ whole genome shotgun (WGS) entry which is preliminary data.</text>
</comment>
<dbReference type="GO" id="GO:0016020">
    <property type="term" value="C:membrane"/>
    <property type="evidence" value="ECO:0007669"/>
    <property type="project" value="UniProtKB-SubCell"/>
</dbReference>
<feature type="transmembrane region" description="Helical" evidence="6">
    <location>
        <begin position="91"/>
        <end position="113"/>
    </location>
</feature>
<evidence type="ECO:0000256" key="3">
    <source>
        <dbReference type="ARBA" id="ARBA00022692"/>
    </source>
</evidence>
<keyword evidence="3 6" id="KW-0812">Transmembrane</keyword>
<evidence type="ECO:0000256" key="6">
    <source>
        <dbReference type="SAM" id="Phobius"/>
    </source>
</evidence>
<evidence type="ECO:0000256" key="4">
    <source>
        <dbReference type="ARBA" id="ARBA00022989"/>
    </source>
</evidence>
<sequence length="490" mass="54188">MDVKGDTRSEAIHHEISIADDNVGHELEPKPPILSEFSVQEQRKILRRIDLRILPIVGAVYCISLIDRTNLGAANIAGMAKDLELTTGMRYSTVTLVFFPTYIVFELPATVLIRWIGPRLFLSSITMTWAAVMIGFGFTNNWKVLGGLRAVLGILEAGFFPGCLYFLSTWYTRYEMHKRYAVWYFCGSVIGALGGILAYGLMQMDGICGLAGWRWIFIMEGVITAAISIAAALVLVGFPDSKKLYRGFLNAKERDFVVAKINADRGDAEEKESFNMGSFLRHGLDIKVWGFALLFCMLLVVSYSFAYFLPIILQKGMGFSTAAAQCLVTPPYVAAGIMMYTEGWLGDKYKTRAPILLFNCVVTLIGLPVMAFSPSMAGKYVGAFLTVMGANSNIPCTMAYQANNIRGHWKRCFCSATFVGFGGIGGIIGSLVFRSQDAPRYLPGIYACIVSQVLVLAIVLLLSVKFRRDNKNQAAGALIIERDDQFRYTI</sequence>
<keyword evidence="4 6" id="KW-1133">Transmembrane helix</keyword>